<keyword evidence="2" id="KW-0862">Zinc</keyword>
<comment type="caution">
    <text evidence="5">The sequence shown here is derived from an EMBL/GenBank/DDBJ whole genome shotgun (WGS) entry which is preliminary data.</text>
</comment>
<protein>
    <recommendedName>
        <fullName evidence="4">CCHC-type domain-containing protein</fullName>
    </recommendedName>
</protein>
<accession>A0A5B0N4Q1</accession>
<dbReference type="AlphaFoldDB" id="A0A5B0N4Q1"/>
<evidence type="ECO:0000256" key="2">
    <source>
        <dbReference type="PROSITE-ProRule" id="PRU00047"/>
    </source>
</evidence>
<dbReference type="InterPro" id="IPR001878">
    <property type="entry name" value="Znf_CCHC"/>
</dbReference>
<gene>
    <name evidence="5" type="ORF">PGT21_000814</name>
</gene>
<dbReference type="SUPFAM" id="SSF57756">
    <property type="entry name" value="Retrovirus zinc finger-like domains"/>
    <property type="match status" value="1"/>
</dbReference>
<dbReference type="Proteomes" id="UP000324748">
    <property type="component" value="Unassembled WGS sequence"/>
</dbReference>
<dbReference type="PROSITE" id="PS50158">
    <property type="entry name" value="ZF_CCHC"/>
    <property type="match status" value="1"/>
</dbReference>
<evidence type="ECO:0000313" key="5">
    <source>
        <dbReference type="EMBL" id="KAA1083606.1"/>
    </source>
</evidence>
<evidence type="ECO:0000259" key="4">
    <source>
        <dbReference type="PROSITE" id="PS50158"/>
    </source>
</evidence>
<dbReference type="GO" id="GO:0008270">
    <property type="term" value="F:zinc ion binding"/>
    <property type="evidence" value="ECO:0007669"/>
    <property type="project" value="UniProtKB-KW"/>
</dbReference>
<dbReference type="OrthoDB" id="2797670at2759"/>
<dbReference type="EMBL" id="VSWC01000118">
    <property type="protein sequence ID" value="KAA1083606.1"/>
    <property type="molecule type" value="Genomic_DNA"/>
</dbReference>
<dbReference type="PANTHER" id="PTHR47481">
    <property type="match status" value="1"/>
</dbReference>
<dbReference type="GO" id="GO:0003676">
    <property type="term" value="F:nucleic acid binding"/>
    <property type="evidence" value="ECO:0007669"/>
    <property type="project" value="InterPro"/>
</dbReference>
<dbReference type="Gene3D" id="4.10.60.10">
    <property type="entry name" value="Zinc finger, CCHC-type"/>
    <property type="match status" value="1"/>
</dbReference>
<reference evidence="5 6" key="1">
    <citation type="submission" date="2019-05" db="EMBL/GenBank/DDBJ databases">
        <title>Emergence of the Ug99 lineage of the wheat stem rust pathogen through somatic hybridization.</title>
        <authorList>
            <person name="Li F."/>
            <person name="Upadhyaya N.M."/>
            <person name="Sperschneider J."/>
            <person name="Matny O."/>
            <person name="Nguyen-Phuc H."/>
            <person name="Mago R."/>
            <person name="Raley C."/>
            <person name="Miller M.E."/>
            <person name="Silverstein K.A.T."/>
            <person name="Henningsen E."/>
            <person name="Hirsch C.D."/>
            <person name="Visser B."/>
            <person name="Pretorius Z.A."/>
            <person name="Steffenson B.J."/>
            <person name="Schwessinger B."/>
            <person name="Dodds P.N."/>
            <person name="Figueroa M."/>
        </authorList>
    </citation>
    <scope>NUCLEOTIDE SEQUENCE [LARGE SCALE GENOMIC DNA]</scope>
    <source>
        <strain evidence="5">21-0</strain>
    </source>
</reference>
<feature type="domain" description="CCHC-type" evidence="4">
    <location>
        <begin position="236"/>
        <end position="251"/>
    </location>
</feature>
<dbReference type="InterPro" id="IPR036875">
    <property type="entry name" value="Znf_CCHC_sf"/>
</dbReference>
<evidence type="ECO:0000256" key="1">
    <source>
        <dbReference type="ARBA" id="ARBA00022664"/>
    </source>
</evidence>
<dbReference type="GO" id="GO:0006397">
    <property type="term" value="P:mRNA processing"/>
    <property type="evidence" value="ECO:0007669"/>
    <property type="project" value="UniProtKB-KW"/>
</dbReference>
<organism evidence="5 6">
    <name type="scientific">Puccinia graminis f. sp. tritici</name>
    <dbReference type="NCBI Taxonomy" id="56615"/>
    <lineage>
        <taxon>Eukaryota</taxon>
        <taxon>Fungi</taxon>
        <taxon>Dikarya</taxon>
        <taxon>Basidiomycota</taxon>
        <taxon>Pucciniomycotina</taxon>
        <taxon>Pucciniomycetes</taxon>
        <taxon>Pucciniales</taxon>
        <taxon>Pucciniaceae</taxon>
        <taxon>Puccinia</taxon>
    </lineage>
</organism>
<sequence>MSGYRQVQNVSSLISTVKSLDGTASVFPRWRSRLEDVLGMQNTLDIVKGTLPRPKEDSKDVNTSSSRPVDSKGYNPKEIKEDWDALSEMACSTIRLTLTDPLAQRYRKVKPASCLFSTIVNAYEKNTRARRIRLQESFWTARHDPNKPIALWIGCLRVAADELLSIGELPTDRQIADRLVGGLDSSWSAVRDSIMYTAIEMSLDDTIGALEAHEVSLNGNTQHDLVSAASAKHLACSNCGKRGHRSSDCRKKNHVKTKAGAATTVKLGGYDSGSFDDDDEIGVIYE</sequence>
<keyword evidence="1" id="KW-0507">mRNA processing</keyword>
<proteinExistence type="predicted"/>
<dbReference type="Pfam" id="PF00098">
    <property type="entry name" value="zf-CCHC"/>
    <property type="match status" value="1"/>
</dbReference>
<keyword evidence="2" id="KW-0479">Metal-binding</keyword>
<evidence type="ECO:0000313" key="6">
    <source>
        <dbReference type="Proteomes" id="UP000324748"/>
    </source>
</evidence>
<feature type="region of interest" description="Disordered" evidence="3">
    <location>
        <begin position="49"/>
        <end position="76"/>
    </location>
</feature>
<keyword evidence="2" id="KW-0863">Zinc-finger</keyword>
<dbReference type="PANTHER" id="PTHR47481:SF7">
    <property type="entry name" value="CCHC-TYPE DOMAIN-CONTAINING PROTEIN"/>
    <property type="match status" value="1"/>
</dbReference>
<name>A0A5B0N4Q1_PUCGR</name>
<dbReference type="SMART" id="SM00343">
    <property type="entry name" value="ZnF_C2HC"/>
    <property type="match status" value="1"/>
</dbReference>
<dbReference type="Pfam" id="PF14223">
    <property type="entry name" value="Retrotran_gag_2"/>
    <property type="match status" value="1"/>
</dbReference>
<keyword evidence="6" id="KW-1185">Reference proteome</keyword>
<evidence type="ECO:0000256" key="3">
    <source>
        <dbReference type="SAM" id="MobiDB-lite"/>
    </source>
</evidence>